<dbReference type="InterPro" id="IPR027986">
    <property type="entry name" value="TCAIM"/>
</dbReference>
<evidence type="ECO:0000313" key="4">
    <source>
        <dbReference type="Proteomes" id="UP001201812"/>
    </source>
</evidence>
<proteinExistence type="predicted"/>
<dbReference type="InterPro" id="IPR027989">
    <property type="entry name" value="DUF4461"/>
</dbReference>
<dbReference type="InterPro" id="IPR028031">
    <property type="entry name" value="DUF4460"/>
</dbReference>
<dbReference type="AlphaFoldDB" id="A0AAD4R806"/>
<keyword evidence="4" id="KW-1185">Reference proteome</keyword>
<dbReference type="EMBL" id="JAKKPZ010000010">
    <property type="protein sequence ID" value="KAI1716284.1"/>
    <property type="molecule type" value="Genomic_DNA"/>
</dbReference>
<organism evidence="3 4">
    <name type="scientific">Ditylenchus destructor</name>
    <dbReference type="NCBI Taxonomy" id="166010"/>
    <lineage>
        <taxon>Eukaryota</taxon>
        <taxon>Metazoa</taxon>
        <taxon>Ecdysozoa</taxon>
        <taxon>Nematoda</taxon>
        <taxon>Chromadorea</taxon>
        <taxon>Rhabditida</taxon>
        <taxon>Tylenchina</taxon>
        <taxon>Tylenchomorpha</taxon>
        <taxon>Sphaerularioidea</taxon>
        <taxon>Anguinidae</taxon>
        <taxon>Anguininae</taxon>
        <taxon>Ditylenchus</taxon>
    </lineage>
</organism>
<dbReference type="Proteomes" id="UP001201812">
    <property type="component" value="Unassembled WGS sequence"/>
</dbReference>
<protein>
    <recommendedName>
        <fullName evidence="5">T-cell activation inhibitor, mitochondrial</fullName>
    </recommendedName>
</protein>
<evidence type="ECO:0000313" key="3">
    <source>
        <dbReference type="EMBL" id="KAI1716284.1"/>
    </source>
</evidence>
<dbReference type="PANTHER" id="PTHR31596">
    <property type="entry name" value="T-CELL ACTIVATION INHIBITOR, MITOCHONDRIAL"/>
    <property type="match status" value="1"/>
</dbReference>
<dbReference type="GO" id="GO:0005739">
    <property type="term" value="C:mitochondrion"/>
    <property type="evidence" value="ECO:0007669"/>
    <property type="project" value="TreeGrafter"/>
</dbReference>
<sequence length="483" mass="54587">MLLPKSPFVYSRRFLSAQQAAVALRPFYFAVHPDRFGRDPEIRNNNEKALQIFNGYLNELFPTPSSSQKPIQVNFAIKRLNGGETENITIRLSGNDPIAIVRTALEKCHLNADHVPAPKTILSSSGSAGSFGNIYDRYWQAKSNTSTSEDELWREMHVKDTIKRKKSVNGNSLLECLARNRENAFAKTEAFQKTTELINDEISYVMNKTGVRKIIWTINWDQTYLRRCLANILNMITQADRETRESITHALRNKTLTFGRGSYVCCDGYSLQFGADDATGAWQKVCMEANIRRFEVGQLKRLVSRVEELLGNKIYVNPYGNLLLTIQQMQSIIVRINSQSTAEKAKLRNIARNGLTLEIVSSYHELAMLRNGRLQIPCNVDIVSLRVFLKQHAVESRTASESILQKENEIDELTDKCCQILNLRHLTWDSQLSLDAVAACLKKLRKIDESLKNTIDGLGIHLSSNASIYVMSNGSVAIPIDLL</sequence>
<reference evidence="3" key="1">
    <citation type="submission" date="2022-01" db="EMBL/GenBank/DDBJ databases">
        <title>Genome Sequence Resource for Two Populations of Ditylenchus destructor, the Migratory Endoparasitic Phytonematode.</title>
        <authorList>
            <person name="Zhang H."/>
            <person name="Lin R."/>
            <person name="Xie B."/>
        </authorList>
    </citation>
    <scope>NUCLEOTIDE SEQUENCE</scope>
    <source>
        <strain evidence="3">BazhouSP</strain>
    </source>
</reference>
<gene>
    <name evidence="3" type="ORF">DdX_07325</name>
</gene>
<dbReference type="PANTHER" id="PTHR31596:SF1">
    <property type="entry name" value="T-CELL ACTIVATION INHIBITOR, MITOCHONDRIAL"/>
    <property type="match status" value="1"/>
</dbReference>
<name>A0AAD4R806_9BILA</name>
<dbReference type="Pfam" id="PF14688">
    <property type="entry name" value="DUF4461"/>
    <property type="match status" value="1"/>
</dbReference>
<comment type="caution">
    <text evidence="3">The sequence shown here is derived from an EMBL/GenBank/DDBJ whole genome shotgun (WGS) entry which is preliminary data.</text>
</comment>
<feature type="domain" description="DUF4460" evidence="1">
    <location>
        <begin position="13"/>
        <end position="110"/>
    </location>
</feature>
<feature type="domain" description="DUF4461" evidence="2">
    <location>
        <begin position="172"/>
        <end position="481"/>
    </location>
</feature>
<accession>A0AAD4R806</accession>
<dbReference type="Pfam" id="PF14687">
    <property type="entry name" value="DUF4460"/>
    <property type="match status" value="1"/>
</dbReference>
<evidence type="ECO:0000259" key="2">
    <source>
        <dbReference type="Pfam" id="PF14688"/>
    </source>
</evidence>
<evidence type="ECO:0008006" key="5">
    <source>
        <dbReference type="Google" id="ProtNLM"/>
    </source>
</evidence>
<evidence type="ECO:0000259" key="1">
    <source>
        <dbReference type="Pfam" id="PF14687"/>
    </source>
</evidence>